<gene>
    <name evidence="3" type="ORF">KC573_03250</name>
</gene>
<feature type="non-terminal residue" evidence="3">
    <location>
        <position position="1"/>
    </location>
</feature>
<keyword evidence="1" id="KW-0472">Membrane</keyword>
<reference evidence="3" key="2">
    <citation type="journal article" date="2021" name="Microbiome">
        <title>Successional dynamics and alternative stable states in a saline activated sludge microbial community over 9 years.</title>
        <authorList>
            <person name="Wang Y."/>
            <person name="Ye J."/>
            <person name="Ju F."/>
            <person name="Liu L."/>
            <person name="Boyd J.A."/>
            <person name="Deng Y."/>
            <person name="Parks D.H."/>
            <person name="Jiang X."/>
            <person name="Yin X."/>
            <person name="Woodcroft B.J."/>
            <person name="Tyson G.W."/>
            <person name="Hugenholtz P."/>
            <person name="Polz M.F."/>
            <person name="Zhang T."/>
        </authorList>
    </citation>
    <scope>NUCLEOTIDE SEQUENCE</scope>
    <source>
        <strain evidence="3">HKST-UBA02</strain>
    </source>
</reference>
<evidence type="ECO:0000256" key="1">
    <source>
        <dbReference type="SAM" id="Phobius"/>
    </source>
</evidence>
<dbReference type="InterPro" id="IPR025857">
    <property type="entry name" value="MacB_PCD"/>
</dbReference>
<proteinExistence type="predicted"/>
<evidence type="ECO:0000259" key="2">
    <source>
        <dbReference type="Pfam" id="PF12704"/>
    </source>
</evidence>
<dbReference type="Proteomes" id="UP000699691">
    <property type="component" value="Unassembled WGS sequence"/>
</dbReference>
<feature type="domain" description="MacB-like periplasmic core" evidence="2">
    <location>
        <begin position="5"/>
        <end position="67"/>
    </location>
</feature>
<reference evidence="3" key="1">
    <citation type="submission" date="2020-04" db="EMBL/GenBank/DDBJ databases">
        <authorList>
            <person name="Zhang T."/>
        </authorList>
    </citation>
    <scope>NUCLEOTIDE SEQUENCE</scope>
    <source>
        <strain evidence="3">HKST-UBA02</strain>
    </source>
</reference>
<dbReference type="EMBL" id="JAGQKY010000155">
    <property type="protein sequence ID" value="MCA9397821.1"/>
    <property type="molecule type" value="Genomic_DNA"/>
</dbReference>
<dbReference type="Pfam" id="PF12704">
    <property type="entry name" value="MacB_PCD"/>
    <property type="match status" value="1"/>
</dbReference>
<feature type="transmembrane region" description="Helical" evidence="1">
    <location>
        <begin position="6"/>
        <end position="29"/>
    </location>
</feature>
<protein>
    <submittedName>
        <fullName evidence="3">ABC transporter permease</fullName>
    </submittedName>
</protein>
<accession>A0A955LX60</accession>
<comment type="caution">
    <text evidence="3">The sequence shown here is derived from an EMBL/GenBank/DDBJ whole genome shotgun (WGS) entry which is preliminary data.</text>
</comment>
<keyword evidence="1" id="KW-0812">Transmembrane</keyword>
<sequence length="79" mass="8646">KLSRTFITVGGMAVGIGAIVLLESIGYGLQELVISRVARLEELKQVNVSPQQGNNIKITDESLASFKNLTEVFDTWPQI</sequence>
<name>A0A955LX60_UNCKA</name>
<evidence type="ECO:0000313" key="4">
    <source>
        <dbReference type="Proteomes" id="UP000699691"/>
    </source>
</evidence>
<organism evidence="3 4">
    <name type="scientific">candidate division WWE3 bacterium</name>
    <dbReference type="NCBI Taxonomy" id="2053526"/>
    <lineage>
        <taxon>Bacteria</taxon>
        <taxon>Katanobacteria</taxon>
    </lineage>
</organism>
<dbReference type="AlphaFoldDB" id="A0A955LX60"/>
<evidence type="ECO:0000313" key="3">
    <source>
        <dbReference type="EMBL" id="MCA9397821.1"/>
    </source>
</evidence>
<keyword evidence="1" id="KW-1133">Transmembrane helix</keyword>